<evidence type="ECO:0000313" key="3">
    <source>
        <dbReference type="Proteomes" id="UP001152797"/>
    </source>
</evidence>
<dbReference type="OrthoDB" id="487677at2759"/>
<reference evidence="1" key="1">
    <citation type="submission" date="2022-10" db="EMBL/GenBank/DDBJ databases">
        <authorList>
            <person name="Chen Y."/>
            <person name="Dougan E. K."/>
            <person name="Chan C."/>
            <person name="Rhodes N."/>
            <person name="Thang M."/>
        </authorList>
    </citation>
    <scope>NUCLEOTIDE SEQUENCE</scope>
</reference>
<evidence type="ECO:0000313" key="1">
    <source>
        <dbReference type="EMBL" id="CAI3990548.1"/>
    </source>
</evidence>
<gene>
    <name evidence="1" type="ORF">C1SCF055_LOCUS17528</name>
</gene>
<reference evidence="2 3" key="2">
    <citation type="submission" date="2024-05" db="EMBL/GenBank/DDBJ databases">
        <authorList>
            <person name="Chen Y."/>
            <person name="Shah S."/>
            <person name="Dougan E. K."/>
            <person name="Thang M."/>
            <person name="Chan C."/>
        </authorList>
    </citation>
    <scope>NUCLEOTIDE SEQUENCE [LARGE SCALE GENOMIC DNA]</scope>
</reference>
<dbReference type="AlphaFoldDB" id="A0A9P1CH28"/>
<name>A0A9P1CH28_9DINO</name>
<sequence length="344" mass="38743">MYAGDVVFGADWRAMCQEFDDRFDPNGGTEASKIAPAAPAAAIQAVQQLDWPGEPNTIDAIMNTYNVESKTTGRWPGTTLMLVNAKNRTTGKIDQTVPSQQFKLFLVAHMDITIPNDDFAICHGASRFVKNDKIADLKRKGKTDDVARTCACRWDSDENKVVLEISEPEKKRTTDAQVCTWRELYMDLEDEGHVEVTINSHDIHRVSAGSDENREFYLKPKPNEMFYAWSSPSPNGVKYTAMASIFSNEALEAARPLERVWRVFYSTEAKETRLDQLVCANMFSNNRSLRQTCHTKPCTWAAAFQGGISELLECNLVILMQLSQYEDEQRSRQVGVSGFSRKVA</sequence>
<dbReference type="Proteomes" id="UP001152797">
    <property type="component" value="Unassembled WGS sequence"/>
</dbReference>
<comment type="caution">
    <text evidence="1">The sequence shown here is derived from an EMBL/GenBank/DDBJ whole genome shotgun (WGS) entry which is preliminary data.</text>
</comment>
<proteinExistence type="predicted"/>
<accession>A0A9P1CH28</accession>
<organism evidence="1">
    <name type="scientific">Cladocopium goreaui</name>
    <dbReference type="NCBI Taxonomy" id="2562237"/>
    <lineage>
        <taxon>Eukaryota</taxon>
        <taxon>Sar</taxon>
        <taxon>Alveolata</taxon>
        <taxon>Dinophyceae</taxon>
        <taxon>Suessiales</taxon>
        <taxon>Symbiodiniaceae</taxon>
        <taxon>Cladocopium</taxon>
    </lineage>
</organism>
<dbReference type="EMBL" id="CAMXCT020001489">
    <property type="protein sequence ID" value="CAL1143923.1"/>
    <property type="molecule type" value="Genomic_DNA"/>
</dbReference>
<protein>
    <submittedName>
        <fullName evidence="1">Uncharacterized protein</fullName>
    </submittedName>
</protein>
<keyword evidence="3" id="KW-1185">Reference proteome</keyword>
<dbReference type="EMBL" id="CAMXCT010001489">
    <property type="protein sequence ID" value="CAI3990548.1"/>
    <property type="molecule type" value="Genomic_DNA"/>
</dbReference>
<dbReference type="EMBL" id="CAMXCT030001489">
    <property type="protein sequence ID" value="CAL4777860.1"/>
    <property type="molecule type" value="Genomic_DNA"/>
</dbReference>
<evidence type="ECO:0000313" key="2">
    <source>
        <dbReference type="EMBL" id="CAL4777860.1"/>
    </source>
</evidence>